<protein>
    <recommendedName>
        <fullName evidence="2">histidine kinase</fullName>
        <ecNumber evidence="2">2.7.13.3</ecNumber>
    </recommendedName>
</protein>
<organism evidence="9">
    <name type="scientific">Caldithrix abyssi</name>
    <dbReference type="NCBI Taxonomy" id="187145"/>
    <lineage>
        <taxon>Bacteria</taxon>
        <taxon>Pseudomonadati</taxon>
        <taxon>Calditrichota</taxon>
        <taxon>Calditrichia</taxon>
        <taxon>Calditrichales</taxon>
        <taxon>Calditrichaceae</taxon>
        <taxon>Caldithrix</taxon>
    </lineage>
</organism>
<dbReference type="SUPFAM" id="SSF55785">
    <property type="entry name" value="PYP-like sensor domain (PAS domain)"/>
    <property type="match status" value="1"/>
</dbReference>
<evidence type="ECO:0000256" key="1">
    <source>
        <dbReference type="ARBA" id="ARBA00000085"/>
    </source>
</evidence>
<dbReference type="CDD" id="cd00156">
    <property type="entry name" value="REC"/>
    <property type="match status" value="1"/>
</dbReference>
<gene>
    <name evidence="9" type="ORF">ENK44_13405</name>
</gene>
<dbReference type="Gene3D" id="3.40.50.2300">
    <property type="match status" value="1"/>
</dbReference>
<dbReference type="PANTHER" id="PTHR43065:SF42">
    <property type="entry name" value="TWO-COMPONENT SENSOR PPRA"/>
    <property type="match status" value="1"/>
</dbReference>
<feature type="domain" description="Histidine kinase" evidence="7">
    <location>
        <begin position="332"/>
        <end position="559"/>
    </location>
</feature>
<dbReference type="SMART" id="SM00388">
    <property type="entry name" value="HisKA"/>
    <property type="match status" value="1"/>
</dbReference>
<keyword evidence="6" id="KW-0472">Membrane</keyword>
<dbReference type="Pfam" id="PF00072">
    <property type="entry name" value="Response_reg"/>
    <property type="match status" value="1"/>
</dbReference>
<feature type="transmembrane region" description="Helical" evidence="6">
    <location>
        <begin position="77"/>
        <end position="96"/>
    </location>
</feature>
<proteinExistence type="predicted"/>
<evidence type="ECO:0000256" key="3">
    <source>
        <dbReference type="ARBA" id="ARBA00022553"/>
    </source>
</evidence>
<keyword evidence="3 4" id="KW-0597">Phosphoprotein</keyword>
<feature type="modified residue" description="4-aspartylphosphate" evidence="4">
    <location>
        <position position="631"/>
    </location>
</feature>
<dbReference type="InterPro" id="IPR003661">
    <property type="entry name" value="HisK_dim/P_dom"/>
</dbReference>
<dbReference type="InterPro" id="IPR036890">
    <property type="entry name" value="HATPase_C_sf"/>
</dbReference>
<dbReference type="SMART" id="SM00387">
    <property type="entry name" value="HATPase_c"/>
    <property type="match status" value="1"/>
</dbReference>
<keyword evidence="6" id="KW-1133">Transmembrane helix</keyword>
<dbReference type="SUPFAM" id="SSF47384">
    <property type="entry name" value="Homodimeric domain of signal transducing histidine kinase"/>
    <property type="match status" value="1"/>
</dbReference>
<reference evidence="9" key="1">
    <citation type="journal article" date="2020" name="mSystems">
        <title>Genome- and Community-Level Interaction Insights into Carbon Utilization and Element Cycling Functions of Hydrothermarchaeota in Hydrothermal Sediment.</title>
        <authorList>
            <person name="Zhou Z."/>
            <person name="Liu Y."/>
            <person name="Xu W."/>
            <person name="Pan J."/>
            <person name="Luo Z.H."/>
            <person name="Li M."/>
        </authorList>
    </citation>
    <scope>NUCLEOTIDE SEQUENCE [LARGE SCALE GENOMIC DNA]</scope>
    <source>
        <strain evidence="9">HyVt-577</strain>
    </source>
</reference>
<dbReference type="EMBL" id="DRQG01000125">
    <property type="protein sequence ID" value="HGY56698.1"/>
    <property type="molecule type" value="Genomic_DNA"/>
</dbReference>
<dbReference type="Pfam" id="PF08447">
    <property type="entry name" value="PAS_3"/>
    <property type="match status" value="1"/>
</dbReference>
<evidence type="ECO:0000256" key="6">
    <source>
        <dbReference type="SAM" id="Phobius"/>
    </source>
</evidence>
<dbReference type="SUPFAM" id="SSF55874">
    <property type="entry name" value="ATPase domain of HSP90 chaperone/DNA topoisomerase II/histidine kinase"/>
    <property type="match status" value="1"/>
</dbReference>
<comment type="caution">
    <text evidence="9">The sequence shown here is derived from an EMBL/GenBank/DDBJ whole genome shotgun (WGS) entry which is preliminary data.</text>
</comment>
<dbReference type="EC" id="2.7.13.3" evidence="2"/>
<dbReference type="PANTHER" id="PTHR43065">
    <property type="entry name" value="SENSOR HISTIDINE KINASE"/>
    <property type="match status" value="1"/>
</dbReference>
<feature type="domain" description="Response regulatory" evidence="8">
    <location>
        <begin position="580"/>
        <end position="696"/>
    </location>
</feature>
<dbReference type="InterPro" id="IPR001789">
    <property type="entry name" value="Sig_transdc_resp-reg_receiver"/>
</dbReference>
<dbReference type="PRINTS" id="PR00344">
    <property type="entry name" value="BCTRLSENSOR"/>
</dbReference>
<dbReference type="SMART" id="SM00448">
    <property type="entry name" value="REC"/>
    <property type="match status" value="1"/>
</dbReference>
<dbReference type="InterPro" id="IPR004358">
    <property type="entry name" value="Sig_transdc_His_kin-like_C"/>
</dbReference>
<sequence>MYTRRHQERLNEWMTVLLFGVLSAIAGNFHLQIPGLGGGVTDPREVVALSSVFFLRDWKSALMVGILASFGGPYNDTMPVTLLMHVLAIPAAWFLYQLERRYIKEQFFLILLWAILVIVLYLGVYLPAFVVGTWLIAKISVQEWWITYQTILGGIRLEIAFTTITTSLVLALRLNRAKLNREALLLNLFIRSTEFGIWEWDTIEDKFTLNYLWQKKLGLNIENNGTSIQRFVQLIHPDDRAVFENKVKDLLEGKTTNLHAEYRLLKNKEECCWVFNSAQFMKDEIFGTDTKKVVGILMDTTEQKLAEQENERLQQQLIQAQKMESIGTLAGGIAHDFNNLLTVINGHVELAMSRVESSHAIQKDLRAVQTAGQKAVQLTSQLLAFSRRQIYEPRTININNVVNELHKMLARLIGEDIHIEMVLRDSLPSILADPVQIEQVLLNLVVNARDAINESTEIAGEKKITIETDRADLKSTYQNSVKHKGEFVVLSVSDSGRGMDKETLDHVFEPFFTTKEKGKGTGLGLSTVYGIVQQNKGHISVYSEPGVGTTFKIYWPASEDDSEPEEEQLHDVTRLSGNEKILYVEDDSMVREFTISVLSGFGYTVYSTANGAEAYQMVRDGNIWPDLILTDLIMPEMNGRELADKIKGMLPDCPVLYTSGYTDNHIVHNGSLEKDVNFLHKPFSSQQLLRKIRKILDK</sequence>
<dbReference type="Gene3D" id="3.30.450.20">
    <property type="entry name" value="PAS domain"/>
    <property type="match status" value="1"/>
</dbReference>
<dbReference type="Proteomes" id="UP000885779">
    <property type="component" value="Unassembled WGS sequence"/>
</dbReference>
<dbReference type="InterPro" id="IPR013655">
    <property type="entry name" value="PAS_fold_3"/>
</dbReference>
<dbReference type="AlphaFoldDB" id="A0A7V4U2X8"/>
<dbReference type="PROSITE" id="PS50109">
    <property type="entry name" value="HIS_KIN"/>
    <property type="match status" value="1"/>
</dbReference>
<name>A0A7V4U2X8_CALAY</name>
<dbReference type="Gene3D" id="3.30.565.10">
    <property type="entry name" value="Histidine kinase-like ATPase, C-terminal domain"/>
    <property type="match status" value="1"/>
</dbReference>
<dbReference type="InterPro" id="IPR005467">
    <property type="entry name" value="His_kinase_dom"/>
</dbReference>
<comment type="catalytic activity">
    <reaction evidence="1">
        <text>ATP + protein L-histidine = ADP + protein N-phospho-L-histidine.</text>
        <dbReference type="EC" id="2.7.13.3"/>
    </reaction>
</comment>
<feature type="transmembrane region" description="Helical" evidence="6">
    <location>
        <begin position="108"/>
        <end position="136"/>
    </location>
</feature>
<dbReference type="Pfam" id="PF00512">
    <property type="entry name" value="HisKA"/>
    <property type="match status" value="1"/>
</dbReference>
<keyword evidence="6" id="KW-0812">Transmembrane</keyword>
<dbReference type="InterPro" id="IPR011006">
    <property type="entry name" value="CheY-like_superfamily"/>
</dbReference>
<dbReference type="InterPro" id="IPR036097">
    <property type="entry name" value="HisK_dim/P_sf"/>
</dbReference>
<evidence type="ECO:0000259" key="7">
    <source>
        <dbReference type="PROSITE" id="PS50109"/>
    </source>
</evidence>
<keyword evidence="5" id="KW-0175">Coiled coil</keyword>
<accession>A0A7V4U2X8</accession>
<feature type="transmembrane region" description="Helical" evidence="6">
    <location>
        <begin position="12"/>
        <end position="31"/>
    </location>
</feature>
<dbReference type="SUPFAM" id="SSF52172">
    <property type="entry name" value="CheY-like"/>
    <property type="match status" value="1"/>
</dbReference>
<dbReference type="PROSITE" id="PS50110">
    <property type="entry name" value="RESPONSE_REGULATORY"/>
    <property type="match status" value="1"/>
</dbReference>
<dbReference type="InterPro" id="IPR003594">
    <property type="entry name" value="HATPase_dom"/>
</dbReference>
<evidence type="ECO:0000313" key="9">
    <source>
        <dbReference type="EMBL" id="HGY56698.1"/>
    </source>
</evidence>
<evidence type="ECO:0000259" key="8">
    <source>
        <dbReference type="PROSITE" id="PS50110"/>
    </source>
</evidence>
<dbReference type="GO" id="GO:0000155">
    <property type="term" value="F:phosphorelay sensor kinase activity"/>
    <property type="evidence" value="ECO:0007669"/>
    <property type="project" value="InterPro"/>
</dbReference>
<dbReference type="CDD" id="cd00082">
    <property type="entry name" value="HisKA"/>
    <property type="match status" value="1"/>
</dbReference>
<evidence type="ECO:0000256" key="4">
    <source>
        <dbReference type="PROSITE-ProRule" id="PRU00169"/>
    </source>
</evidence>
<evidence type="ECO:0000256" key="2">
    <source>
        <dbReference type="ARBA" id="ARBA00012438"/>
    </source>
</evidence>
<dbReference type="Pfam" id="PF02518">
    <property type="entry name" value="HATPase_c"/>
    <property type="match status" value="1"/>
</dbReference>
<dbReference type="InterPro" id="IPR035965">
    <property type="entry name" value="PAS-like_dom_sf"/>
</dbReference>
<feature type="coiled-coil region" evidence="5">
    <location>
        <begin position="298"/>
        <end position="326"/>
    </location>
</feature>
<evidence type="ECO:0000256" key="5">
    <source>
        <dbReference type="SAM" id="Coils"/>
    </source>
</evidence>
<dbReference type="Gene3D" id="1.10.287.130">
    <property type="match status" value="1"/>
</dbReference>